<dbReference type="SUPFAM" id="SSF54001">
    <property type="entry name" value="Cysteine proteinases"/>
    <property type="match status" value="1"/>
</dbReference>
<dbReference type="AlphaFoldDB" id="A0A4S4LBG8"/>
<dbReference type="EMBL" id="SGPK01000080">
    <property type="protein sequence ID" value="THH08979.1"/>
    <property type="molecule type" value="Genomic_DNA"/>
</dbReference>
<keyword evidence="4" id="KW-1185">Reference proteome</keyword>
<dbReference type="GO" id="GO:0016579">
    <property type="term" value="P:protein deubiquitination"/>
    <property type="evidence" value="ECO:0007669"/>
    <property type="project" value="InterPro"/>
</dbReference>
<dbReference type="Gene3D" id="3.90.70.10">
    <property type="entry name" value="Cysteine proteinases"/>
    <property type="match status" value="1"/>
</dbReference>
<feature type="domain" description="CUE" evidence="2">
    <location>
        <begin position="3"/>
        <end position="49"/>
    </location>
</feature>
<dbReference type="PROSITE" id="PS51140">
    <property type="entry name" value="CUE"/>
    <property type="match status" value="1"/>
</dbReference>
<sequence length="731" mass="80684">MQNEEENITMLQSMMGNLDAEVVRRVLVKHSGDIQAAASAILEGDRGEETSAPWPVEFHAESSSSGALNAPRRPNTPRSPEISCPSKDKDVIDLTGEYDSELSRALQMSLEGNESQTQGGSVLRPSDRIPDPNWAIVPSNVPTGTTQEDHSLSKAIEASLNTSYIEDKYEDFPPDERIRKPGHPVALRTSATELYFATLVLQALFHVPQVRESIAKWRSERIDIGSRPSPGSPEYLPYALLGLFTFMDLALWSYISIDELGLESDYKGRRAATAADVPGELSNGEELIYLRTFFHITDYNGIYNYTRLFHLRYAPTNSSSLDISSEPNALGIETSPPFPLSPGLDTACVRVDIRGTEGTNDLLSCLSNQLGLDGLGDTTSVFKPQSQSLVVPSAVVAFELVRPVQTPSQTQSQSQAQAGAQALLHATPFRYPIHVYLDRFLRENATLAAEKRSTHRDLHNKLNELIAKRESLLRFEGKDTLKALSSALYYYENVASKEELEFYPGYNSDVTSDKASSRDEEVKFIAISLRKILTRVKNEYDLHAVLVHDGLFGRNHIHSFVQHDGKWWKTQDANVVEVSEEVVLTDNTGLHLGAGPYMLIYSREMEEVELKSTWPTVFRNNAKTDNDQFLEALERLAPEAAASVRSTYTPSPLFVPMALRHTERSDTSMSVASVSMASSSSDTSASSAGGGTLRGPSRSVSAMSFVEESGTGMDDMELLFGSVDSALYQSR</sequence>
<feature type="compositionally biased region" description="Low complexity" evidence="1">
    <location>
        <begin position="669"/>
        <end position="687"/>
    </location>
</feature>
<feature type="region of interest" description="Disordered" evidence="1">
    <location>
        <begin position="669"/>
        <end position="700"/>
    </location>
</feature>
<accession>A0A4S4LBG8</accession>
<dbReference type="Pfam" id="PF02845">
    <property type="entry name" value="CUE"/>
    <property type="match status" value="1"/>
</dbReference>
<protein>
    <recommendedName>
        <fullName evidence="2">CUE domain-containing protein</fullName>
    </recommendedName>
</protein>
<dbReference type="GO" id="GO:0043130">
    <property type="term" value="F:ubiquitin binding"/>
    <property type="evidence" value="ECO:0007669"/>
    <property type="project" value="InterPro"/>
</dbReference>
<feature type="region of interest" description="Disordered" evidence="1">
    <location>
        <begin position="111"/>
        <end position="133"/>
    </location>
</feature>
<feature type="compositionally biased region" description="Polar residues" evidence="1">
    <location>
        <begin position="111"/>
        <end position="120"/>
    </location>
</feature>
<proteinExistence type="predicted"/>
<dbReference type="Gene3D" id="6.10.140.100">
    <property type="match status" value="1"/>
</dbReference>
<dbReference type="InterPro" id="IPR038765">
    <property type="entry name" value="Papain-like_cys_pep_sf"/>
</dbReference>
<comment type="caution">
    <text evidence="3">The sequence shown here is derived from an EMBL/GenBank/DDBJ whole genome shotgun (WGS) entry which is preliminary data.</text>
</comment>
<dbReference type="CDD" id="cd14279">
    <property type="entry name" value="CUE"/>
    <property type="match status" value="1"/>
</dbReference>
<organism evidence="3 4">
    <name type="scientific">Phellinidium pouzarii</name>
    <dbReference type="NCBI Taxonomy" id="167371"/>
    <lineage>
        <taxon>Eukaryota</taxon>
        <taxon>Fungi</taxon>
        <taxon>Dikarya</taxon>
        <taxon>Basidiomycota</taxon>
        <taxon>Agaricomycotina</taxon>
        <taxon>Agaricomycetes</taxon>
        <taxon>Hymenochaetales</taxon>
        <taxon>Hymenochaetaceae</taxon>
        <taxon>Phellinidium</taxon>
    </lineage>
</organism>
<evidence type="ECO:0000313" key="3">
    <source>
        <dbReference type="EMBL" id="THH08979.1"/>
    </source>
</evidence>
<dbReference type="Pfam" id="PF00443">
    <property type="entry name" value="UCH"/>
    <property type="match status" value="1"/>
</dbReference>
<evidence type="ECO:0000256" key="1">
    <source>
        <dbReference type="SAM" id="MobiDB-lite"/>
    </source>
</evidence>
<name>A0A4S4LBG8_9AGAM</name>
<feature type="region of interest" description="Disordered" evidence="1">
    <location>
        <begin position="59"/>
        <end position="89"/>
    </location>
</feature>
<reference evidence="3 4" key="1">
    <citation type="submission" date="2019-02" db="EMBL/GenBank/DDBJ databases">
        <title>Genome sequencing of the rare red list fungi Phellinidium pouzarii.</title>
        <authorList>
            <person name="Buettner E."/>
            <person name="Kellner H."/>
        </authorList>
    </citation>
    <scope>NUCLEOTIDE SEQUENCE [LARGE SCALE GENOMIC DNA]</scope>
    <source>
        <strain evidence="3 4">DSM 108285</strain>
    </source>
</reference>
<dbReference type="InterPro" id="IPR055335">
    <property type="entry name" value="Ucp6/RUP1"/>
</dbReference>
<dbReference type="OrthoDB" id="443682at2759"/>
<dbReference type="GO" id="GO:0004843">
    <property type="term" value="F:cysteine-type deubiquitinase activity"/>
    <property type="evidence" value="ECO:0007669"/>
    <property type="project" value="InterPro"/>
</dbReference>
<gene>
    <name evidence="3" type="ORF">EW145_g2341</name>
</gene>
<dbReference type="InterPro" id="IPR001394">
    <property type="entry name" value="Peptidase_C19_UCH"/>
</dbReference>
<dbReference type="PANTHER" id="PTHR39597">
    <property type="entry name" value="UBA DOMAIN-CONTAINING PROTEIN RUP1"/>
    <property type="match status" value="1"/>
</dbReference>
<evidence type="ECO:0000259" key="2">
    <source>
        <dbReference type="PROSITE" id="PS51140"/>
    </source>
</evidence>
<dbReference type="PANTHER" id="PTHR39597:SF1">
    <property type="entry name" value="UBA DOMAIN-CONTAINING PROTEIN RUP1"/>
    <property type="match status" value="1"/>
</dbReference>
<dbReference type="Proteomes" id="UP000308199">
    <property type="component" value="Unassembled WGS sequence"/>
</dbReference>
<evidence type="ECO:0000313" key="4">
    <source>
        <dbReference type="Proteomes" id="UP000308199"/>
    </source>
</evidence>
<dbReference type="InterPro" id="IPR003892">
    <property type="entry name" value="CUE"/>
</dbReference>